<dbReference type="Gene3D" id="3.20.20.70">
    <property type="entry name" value="Aldolase class I"/>
    <property type="match status" value="1"/>
</dbReference>
<dbReference type="SUPFAM" id="SSF51569">
    <property type="entry name" value="Aldolase"/>
    <property type="match status" value="1"/>
</dbReference>
<dbReference type="InterPro" id="IPR050246">
    <property type="entry name" value="Class_II_FBP_aldolase"/>
</dbReference>
<dbReference type="GO" id="GO:0008270">
    <property type="term" value="F:zinc ion binding"/>
    <property type="evidence" value="ECO:0007669"/>
    <property type="project" value="InterPro"/>
</dbReference>
<dbReference type="AlphaFoldDB" id="X1JEF6"/>
<dbReference type="InterPro" id="IPR000771">
    <property type="entry name" value="FBA_II"/>
</dbReference>
<proteinExistence type="predicted"/>
<gene>
    <name evidence="1" type="ORF">S06H3_00476</name>
</gene>
<dbReference type="PANTHER" id="PTHR30304:SF0">
    <property type="entry name" value="D-TAGATOSE-1,6-BISPHOSPHATE ALDOLASE SUBUNIT GATY-RELATED"/>
    <property type="match status" value="1"/>
</dbReference>
<dbReference type="GO" id="GO:0005975">
    <property type="term" value="P:carbohydrate metabolic process"/>
    <property type="evidence" value="ECO:0007669"/>
    <property type="project" value="InterPro"/>
</dbReference>
<reference evidence="1" key="1">
    <citation type="journal article" date="2014" name="Front. Microbiol.">
        <title>High frequency of phylogenetically diverse reductive dehalogenase-homologous genes in deep subseafloor sedimentary metagenomes.</title>
        <authorList>
            <person name="Kawai M."/>
            <person name="Futagami T."/>
            <person name="Toyoda A."/>
            <person name="Takaki Y."/>
            <person name="Nishi S."/>
            <person name="Hori S."/>
            <person name="Arai W."/>
            <person name="Tsubouchi T."/>
            <person name="Morono Y."/>
            <person name="Uchiyama I."/>
            <person name="Ito T."/>
            <person name="Fujiyama A."/>
            <person name="Inagaki F."/>
            <person name="Takami H."/>
        </authorList>
    </citation>
    <scope>NUCLEOTIDE SEQUENCE</scope>
    <source>
        <strain evidence="1">Expedition CK06-06</strain>
    </source>
</reference>
<evidence type="ECO:0000313" key="1">
    <source>
        <dbReference type="EMBL" id="GAH93071.1"/>
    </source>
</evidence>
<dbReference type="Pfam" id="PF01116">
    <property type="entry name" value="F_bP_aldolase"/>
    <property type="match status" value="1"/>
</dbReference>
<evidence type="ECO:0008006" key="2">
    <source>
        <dbReference type="Google" id="ProtNLM"/>
    </source>
</evidence>
<organism evidence="1">
    <name type="scientific">marine sediment metagenome</name>
    <dbReference type="NCBI Taxonomy" id="412755"/>
    <lineage>
        <taxon>unclassified sequences</taxon>
        <taxon>metagenomes</taxon>
        <taxon>ecological metagenomes</taxon>
    </lineage>
</organism>
<dbReference type="PIRSF" id="PIRSF001359">
    <property type="entry name" value="F_bP_aldolase_II"/>
    <property type="match status" value="1"/>
</dbReference>
<protein>
    <recommendedName>
        <fullName evidence="2">Fructose-bisphosphate aldolase</fullName>
    </recommendedName>
</protein>
<name>X1JEF6_9ZZZZ</name>
<dbReference type="PANTHER" id="PTHR30304">
    <property type="entry name" value="D-TAGATOSE-1,6-BISPHOSPHATE ALDOLASE"/>
    <property type="match status" value="1"/>
</dbReference>
<dbReference type="GO" id="GO:0016832">
    <property type="term" value="F:aldehyde-lyase activity"/>
    <property type="evidence" value="ECO:0007669"/>
    <property type="project" value="InterPro"/>
</dbReference>
<comment type="caution">
    <text evidence="1">The sequence shown here is derived from an EMBL/GenBank/DDBJ whole genome shotgun (WGS) entry which is preliminary data.</text>
</comment>
<accession>X1JEF6</accession>
<dbReference type="EMBL" id="BARV01000084">
    <property type="protein sequence ID" value="GAH93071.1"/>
    <property type="molecule type" value="Genomic_DNA"/>
</dbReference>
<sequence length="298" mass="33141">MPLMPMSQILKAAEKRGYAVGYFESWDYGSLEASLRAAEEVRSPVIIGFGGRTFAQDSGWDEVKLTGFAAIGKELIKNSRVPTAFILNEVSDPELIKRAMRLGFNCVMFDGSGLALEDNIESAKEIVKQATKLGIDVEGQVGRIPSQKERINRDFLTDPEVAGYFVRQTGVNVLAISVGNVHMLIHKEFSVDWQRLEKIDKLVSVPLVMHGGTGFPDKLIKKVINKGVHKFNVGTILKKVFLEELRKNLTQKDLDRINPQELIDSTSERDILKKACSSIKETIKTKLEAYGSAGKVKM</sequence>
<dbReference type="InterPro" id="IPR013785">
    <property type="entry name" value="Aldolase_TIM"/>
</dbReference>